<keyword evidence="1" id="KW-0812">Transmembrane</keyword>
<feature type="transmembrane region" description="Helical" evidence="1">
    <location>
        <begin position="101"/>
        <end position="119"/>
    </location>
</feature>
<accession>A0A1Y6D951</accession>
<feature type="transmembrane region" description="Helical" evidence="1">
    <location>
        <begin position="201"/>
        <end position="225"/>
    </location>
</feature>
<keyword evidence="1" id="KW-0472">Membrane</keyword>
<dbReference type="AlphaFoldDB" id="A0A1Y6D951"/>
<feature type="domain" description="Potassium channel" evidence="2">
    <location>
        <begin position="140"/>
        <end position="221"/>
    </location>
</feature>
<sequence length="232" mass="25970">MLKKPLPLPDIHHIRHLHGRIGRFRFLTVVMVAMIALRPFLEGFFTLSLVTDVLFLLVFFSGVYAVKGERGAYRLGWALALAFAALRVLDLSGWLARVGPFEKALVLLFLLLALHNIYRQIQAEERVTMDLIFAACCSYLLLGMAWAHAYYFLEWLQPGSLKGLEPAVGDDISEFTYYSFVTLTTMGYGDILPVTKQARSLAILEAVTGQLYIAILIGRLVGAYVGEPRGEK</sequence>
<evidence type="ECO:0000256" key="1">
    <source>
        <dbReference type="SAM" id="Phobius"/>
    </source>
</evidence>
<dbReference type="Proteomes" id="UP000192923">
    <property type="component" value="Unassembled WGS sequence"/>
</dbReference>
<evidence type="ECO:0000259" key="2">
    <source>
        <dbReference type="Pfam" id="PF07885"/>
    </source>
</evidence>
<dbReference type="Pfam" id="PF07885">
    <property type="entry name" value="Ion_trans_2"/>
    <property type="match status" value="1"/>
</dbReference>
<reference evidence="3 4" key="1">
    <citation type="submission" date="2016-12" db="EMBL/GenBank/DDBJ databases">
        <authorList>
            <person name="Song W.-J."/>
            <person name="Kurnit D.M."/>
        </authorList>
    </citation>
    <scope>NUCLEOTIDE SEQUENCE [LARGE SCALE GENOMIC DNA]</scope>
    <source>
        <strain evidence="3 4">175</strain>
    </source>
</reference>
<feature type="transmembrane region" description="Helical" evidence="1">
    <location>
        <begin position="131"/>
        <end position="153"/>
    </location>
</feature>
<feature type="transmembrane region" description="Helical" evidence="1">
    <location>
        <begin position="75"/>
        <end position="95"/>
    </location>
</feature>
<gene>
    <name evidence="3" type="ORF">SAMN02949497_4150</name>
</gene>
<keyword evidence="1" id="KW-1133">Transmembrane helix</keyword>
<organism evidence="3 4">
    <name type="scientific">Methylomagnum ishizawai</name>
    <dbReference type="NCBI Taxonomy" id="1760988"/>
    <lineage>
        <taxon>Bacteria</taxon>
        <taxon>Pseudomonadati</taxon>
        <taxon>Pseudomonadota</taxon>
        <taxon>Gammaproteobacteria</taxon>
        <taxon>Methylococcales</taxon>
        <taxon>Methylococcaceae</taxon>
        <taxon>Methylomagnum</taxon>
    </lineage>
</organism>
<dbReference type="OrthoDB" id="9813518at2"/>
<feature type="transmembrane region" description="Helical" evidence="1">
    <location>
        <begin position="47"/>
        <end position="66"/>
    </location>
</feature>
<dbReference type="EMBL" id="FXAM01000001">
    <property type="protein sequence ID" value="SMF96744.1"/>
    <property type="molecule type" value="Genomic_DNA"/>
</dbReference>
<feature type="transmembrane region" description="Helical" evidence="1">
    <location>
        <begin position="175"/>
        <end position="194"/>
    </location>
</feature>
<proteinExistence type="predicted"/>
<evidence type="ECO:0000313" key="3">
    <source>
        <dbReference type="EMBL" id="SMF96744.1"/>
    </source>
</evidence>
<evidence type="ECO:0000313" key="4">
    <source>
        <dbReference type="Proteomes" id="UP000192923"/>
    </source>
</evidence>
<dbReference type="Gene3D" id="1.10.287.70">
    <property type="match status" value="1"/>
</dbReference>
<feature type="transmembrane region" description="Helical" evidence="1">
    <location>
        <begin position="21"/>
        <end position="41"/>
    </location>
</feature>
<dbReference type="RefSeq" id="WP_085215602.1">
    <property type="nucleotide sequence ID" value="NZ_FXAM01000001.1"/>
</dbReference>
<name>A0A1Y6D951_9GAMM</name>
<protein>
    <submittedName>
        <fullName evidence="3">Ion channel</fullName>
    </submittedName>
</protein>
<keyword evidence="4" id="KW-1185">Reference proteome</keyword>
<dbReference type="SUPFAM" id="SSF81324">
    <property type="entry name" value="Voltage-gated potassium channels"/>
    <property type="match status" value="1"/>
</dbReference>
<dbReference type="InterPro" id="IPR013099">
    <property type="entry name" value="K_chnl_dom"/>
</dbReference>
<dbReference type="STRING" id="1760988.SAMN02949497_4150"/>